<keyword evidence="6 15" id="KW-0560">Oxidoreductase</keyword>
<name>A0A841DJF2_9ACTN</name>
<dbReference type="GO" id="GO:0019354">
    <property type="term" value="P:siroheme biosynthetic process"/>
    <property type="evidence" value="ECO:0007669"/>
    <property type="project" value="UniProtKB-UniPathway"/>
</dbReference>
<gene>
    <name evidence="15" type="ORF">HDA44_001983</name>
</gene>
<evidence type="ECO:0000313" key="15">
    <source>
        <dbReference type="EMBL" id="MBB5978642.1"/>
    </source>
</evidence>
<proteinExistence type="predicted"/>
<sequence length="451" mass="46465">MTHQYLSGLVLDGRRVVVVGGGGVAQRRLPRLLEAGARIDLISPSITPTIEGLLGTSSLTWIERGYQTGDLDGAWYVVVATDDADVNDQVSAEAEERRIFCVRSDDRSRATAWTPASGQHDNVTIGVLGGGDHRRSAAVRDAILEGLRIGELAARDVDRRPGVYLVGGGPGDPDLITVRGRRLLAEADVVVADRLAPQQLLDELHPDVELYDAAKLPRGRAAQQEEINRILVERGREGKVVVRLKGGDPYVFGRGFEEALACAAAGVPWTVVPGITSSISVPAVSGIPVTHRGVTHEFTVVSGHIPPSHPDSLINWDALAQLHGTLVLLMAVQNLPAIAARLIEAGRPADTPAAAIADGTLPGQRMVTSDLAGIAEAMTEAGVGAPAIVVIGNVVDVAREATEPAADAAGSGEPGSARAGESGSGVAGSGEPGSAGAGESGSAGVGKRGPA</sequence>
<dbReference type="EC" id="1.3.1.76" evidence="15"/>
<keyword evidence="2" id="KW-0169">Cobalamin biosynthesis</keyword>
<feature type="domain" description="Tetrapyrrole methylase" evidence="14">
    <location>
        <begin position="163"/>
        <end position="373"/>
    </location>
</feature>
<dbReference type="NCBIfam" id="TIGR01469">
    <property type="entry name" value="cobA_cysG_Cterm"/>
    <property type="match status" value="1"/>
</dbReference>
<feature type="compositionally biased region" description="Low complexity" evidence="13">
    <location>
        <begin position="403"/>
        <end position="421"/>
    </location>
</feature>
<evidence type="ECO:0000256" key="12">
    <source>
        <dbReference type="PIRSR" id="PIRSR036426-1"/>
    </source>
</evidence>
<dbReference type="GO" id="GO:0051266">
    <property type="term" value="F:sirohydrochlorin ferrochelatase activity"/>
    <property type="evidence" value="ECO:0007669"/>
    <property type="project" value="UniProtKB-EC"/>
</dbReference>
<dbReference type="InterPro" id="IPR035996">
    <property type="entry name" value="4pyrrol_Methylase_sf"/>
</dbReference>
<dbReference type="InterPro" id="IPR012409">
    <property type="entry name" value="Sirohaem_synth"/>
</dbReference>
<dbReference type="SUPFAM" id="SSF51735">
    <property type="entry name" value="NAD(P)-binding Rossmann-fold domains"/>
    <property type="match status" value="1"/>
</dbReference>
<keyword evidence="16" id="KW-1185">Reference proteome</keyword>
<dbReference type="FunFam" id="3.40.1010.10:FF:000003">
    <property type="entry name" value="Putative Uroporphyrinogen-III C-methyltransferase"/>
    <property type="match status" value="1"/>
</dbReference>
<comment type="catalytic activity">
    <reaction evidence="11">
        <text>precorrin-2 + NAD(+) = sirohydrochlorin + NADH + 2 H(+)</text>
        <dbReference type="Rhea" id="RHEA:15613"/>
        <dbReference type="ChEBI" id="CHEBI:15378"/>
        <dbReference type="ChEBI" id="CHEBI:57540"/>
        <dbReference type="ChEBI" id="CHEBI:57945"/>
        <dbReference type="ChEBI" id="CHEBI:58351"/>
        <dbReference type="ChEBI" id="CHEBI:58827"/>
        <dbReference type="EC" id="1.3.1.76"/>
    </reaction>
</comment>
<reference evidence="15 16" key="1">
    <citation type="submission" date="2020-08" db="EMBL/GenBank/DDBJ databases">
        <title>Sequencing the genomes of 1000 actinobacteria strains.</title>
        <authorList>
            <person name="Klenk H.-P."/>
        </authorList>
    </citation>
    <scope>NUCLEOTIDE SEQUENCE [LARGE SCALE GENOMIC DNA]</scope>
    <source>
        <strain evidence="15 16">DSM 17294</strain>
    </source>
</reference>
<dbReference type="InterPro" id="IPR014777">
    <property type="entry name" value="4pyrrole_Mease_sub1"/>
</dbReference>
<dbReference type="InterPro" id="IPR000878">
    <property type="entry name" value="4pyrrol_Mease"/>
</dbReference>
<dbReference type="Gene3D" id="3.40.50.720">
    <property type="entry name" value="NAD(P)-binding Rossmann-like Domain"/>
    <property type="match status" value="1"/>
</dbReference>
<keyword evidence="3 15" id="KW-0489">Methyltransferase</keyword>
<dbReference type="InterPro" id="IPR036291">
    <property type="entry name" value="NAD(P)-bd_dom_sf"/>
</dbReference>
<dbReference type="PANTHER" id="PTHR45790:SF3">
    <property type="entry name" value="S-ADENOSYL-L-METHIONINE-DEPENDENT UROPORPHYRINOGEN III METHYLTRANSFERASE, CHLOROPLASTIC"/>
    <property type="match status" value="1"/>
</dbReference>
<dbReference type="InterPro" id="IPR006366">
    <property type="entry name" value="CobA/CysG_C"/>
</dbReference>
<dbReference type="Gene3D" id="3.30.950.10">
    <property type="entry name" value="Methyltransferase, Cobalt-precorrin-4 Transmethylase, Domain 2"/>
    <property type="match status" value="1"/>
</dbReference>
<evidence type="ECO:0000256" key="9">
    <source>
        <dbReference type="ARBA" id="ARBA00023244"/>
    </source>
</evidence>
<feature type="active site" description="Proton acceptor" evidence="12">
    <location>
        <position position="193"/>
    </location>
</feature>
<evidence type="ECO:0000313" key="16">
    <source>
        <dbReference type="Proteomes" id="UP000558997"/>
    </source>
</evidence>
<dbReference type="PANTHER" id="PTHR45790">
    <property type="entry name" value="SIROHEME SYNTHASE-RELATED"/>
    <property type="match status" value="1"/>
</dbReference>
<evidence type="ECO:0000256" key="8">
    <source>
        <dbReference type="ARBA" id="ARBA00023239"/>
    </source>
</evidence>
<dbReference type="Proteomes" id="UP000558997">
    <property type="component" value="Unassembled WGS sequence"/>
</dbReference>
<dbReference type="SUPFAM" id="SSF53790">
    <property type="entry name" value="Tetrapyrrole methylase"/>
    <property type="match status" value="1"/>
</dbReference>
<dbReference type="GO" id="GO:0051287">
    <property type="term" value="F:NAD binding"/>
    <property type="evidence" value="ECO:0007669"/>
    <property type="project" value="InterPro"/>
</dbReference>
<dbReference type="CDD" id="cd11642">
    <property type="entry name" value="SUMT"/>
    <property type="match status" value="1"/>
</dbReference>
<keyword evidence="10" id="KW-0511">Multifunctional enzyme</keyword>
<dbReference type="AlphaFoldDB" id="A0A841DJF2"/>
<evidence type="ECO:0000256" key="10">
    <source>
        <dbReference type="ARBA" id="ARBA00023268"/>
    </source>
</evidence>
<dbReference type="EC" id="2.1.1.107" evidence="15"/>
<dbReference type="EC" id="4.99.1.4" evidence="15"/>
<dbReference type="GO" id="GO:0043115">
    <property type="term" value="F:precorrin-2 dehydrogenase activity"/>
    <property type="evidence" value="ECO:0007669"/>
    <property type="project" value="UniProtKB-EC"/>
</dbReference>
<keyword evidence="9" id="KW-0627">Porphyrin biosynthesis</keyword>
<dbReference type="InterPro" id="IPR014776">
    <property type="entry name" value="4pyrrole_Mease_sub2"/>
</dbReference>
<dbReference type="GO" id="GO:0009236">
    <property type="term" value="P:cobalamin biosynthetic process"/>
    <property type="evidence" value="ECO:0007669"/>
    <property type="project" value="UniProtKB-KW"/>
</dbReference>
<evidence type="ECO:0000256" key="5">
    <source>
        <dbReference type="ARBA" id="ARBA00022691"/>
    </source>
</evidence>
<evidence type="ECO:0000256" key="1">
    <source>
        <dbReference type="ARBA" id="ARBA00005010"/>
    </source>
</evidence>
<keyword evidence="5" id="KW-0949">S-adenosyl-L-methionine</keyword>
<keyword evidence="7" id="KW-0520">NAD</keyword>
<evidence type="ECO:0000256" key="7">
    <source>
        <dbReference type="ARBA" id="ARBA00023027"/>
    </source>
</evidence>
<evidence type="ECO:0000256" key="11">
    <source>
        <dbReference type="ARBA" id="ARBA00047561"/>
    </source>
</evidence>
<evidence type="ECO:0000256" key="13">
    <source>
        <dbReference type="SAM" id="MobiDB-lite"/>
    </source>
</evidence>
<dbReference type="InterPro" id="IPR006367">
    <property type="entry name" value="Sirohaem_synthase_N"/>
</dbReference>
<dbReference type="Pfam" id="PF00590">
    <property type="entry name" value="TP_methylase"/>
    <property type="match status" value="1"/>
</dbReference>
<dbReference type="NCBIfam" id="NF004790">
    <property type="entry name" value="PRK06136.1"/>
    <property type="match status" value="1"/>
</dbReference>
<feature type="compositionally biased region" description="Gly residues" evidence="13">
    <location>
        <begin position="422"/>
        <end position="451"/>
    </location>
</feature>
<evidence type="ECO:0000259" key="14">
    <source>
        <dbReference type="Pfam" id="PF00590"/>
    </source>
</evidence>
<evidence type="ECO:0000256" key="3">
    <source>
        <dbReference type="ARBA" id="ARBA00022603"/>
    </source>
</evidence>
<feature type="active site" description="Proton donor" evidence="12">
    <location>
        <position position="215"/>
    </location>
</feature>
<keyword evidence="4 15" id="KW-0808">Transferase</keyword>
<dbReference type="Pfam" id="PF13241">
    <property type="entry name" value="NAD_binding_7"/>
    <property type="match status" value="1"/>
</dbReference>
<evidence type="ECO:0000256" key="6">
    <source>
        <dbReference type="ARBA" id="ARBA00023002"/>
    </source>
</evidence>
<evidence type="ECO:0000256" key="2">
    <source>
        <dbReference type="ARBA" id="ARBA00022573"/>
    </source>
</evidence>
<accession>A0A841DJF2</accession>
<dbReference type="GO" id="GO:0004851">
    <property type="term" value="F:uroporphyrin-III C-methyltransferase activity"/>
    <property type="evidence" value="ECO:0007669"/>
    <property type="project" value="UniProtKB-EC"/>
</dbReference>
<dbReference type="EMBL" id="JACHNF010000001">
    <property type="protein sequence ID" value="MBB5978642.1"/>
    <property type="molecule type" value="Genomic_DNA"/>
</dbReference>
<dbReference type="RefSeq" id="WP_184833139.1">
    <property type="nucleotide sequence ID" value="NZ_BAAAVN010000017.1"/>
</dbReference>
<comment type="caution">
    <text evidence="15">The sequence shown here is derived from an EMBL/GenBank/DDBJ whole genome shotgun (WGS) entry which is preliminary data.</text>
</comment>
<evidence type="ECO:0000256" key="4">
    <source>
        <dbReference type="ARBA" id="ARBA00022679"/>
    </source>
</evidence>
<dbReference type="FunFam" id="3.30.950.10:FF:000001">
    <property type="entry name" value="Siroheme synthase"/>
    <property type="match status" value="1"/>
</dbReference>
<dbReference type="Gene3D" id="3.40.1010.10">
    <property type="entry name" value="Cobalt-precorrin-4 Transmethylase, Domain 1"/>
    <property type="match status" value="1"/>
</dbReference>
<keyword evidence="8 15" id="KW-0456">Lyase</keyword>
<protein>
    <submittedName>
        <fullName evidence="15">Uroporphyrin-III C-methyltransferase/precorrin-2 dehydrogenase/sirohydrochlorin ferrochelatase</fullName>
        <ecNumber evidence="15">1.3.1.76</ecNumber>
        <ecNumber evidence="15">2.1.1.107</ecNumber>
        <ecNumber evidence="15">4.99.1.4</ecNumber>
    </submittedName>
</protein>
<dbReference type="InterPro" id="IPR050161">
    <property type="entry name" value="Siro_Cobalamin_biosynth"/>
</dbReference>
<comment type="pathway">
    <text evidence="1">Porphyrin-containing compound metabolism; siroheme biosynthesis; sirohydrochlorin from precorrin-2: step 1/1.</text>
</comment>
<feature type="region of interest" description="Disordered" evidence="13">
    <location>
        <begin position="403"/>
        <end position="451"/>
    </location>
</feature>
<dbReference type="PIRSF" id="PIRSF036426">
    <property type="entry name" value="Sirohaem_synth"/>
    <property type="match status" value="1"/>
</dbReference>
<dbReference type="UniPathway" id="UPA00262">
    <property type="reaction ID" value="UER00222"/>
</dbReference>
<organism evidence="15 16">
    <name type="scientific">Kribbella solani</name>
    <dbReference type="NCBI Taxonomy" id="236067"/>
    <lineage>
        <taxon>Bacteria</taxon>
        <taxon>Bacillati</taxon>
        <taxon>Actinomycetota</taxon>
        <taxon>Actinomycetes</taxon>
        <taxon>Propionibacteriales</taxon>
        <taxon>Kribbellaceae</taxon>
        <taxon>Kribbella</taxon>
    </lineage>
</organism>
<dbReference type="NCBIfam" id="TIGR01470">
    <property type="entry name" value="cysG_Nterm"/>
    <property type="match status" value="1"/>
</dbReference>
<dbReference type="GO" id="GO:0032259">
    <property type="term" value="P:methylation"/>
    <property type="evidence" value="ECO:0007669"/>
    <property type="project" value="UniProtKB-KW"/>
</dbReference>